<feature type="transmembrane region" description="Helical" evidence="11">
    <location>
        <begin position="1788"/>
        <end position="1812"/>
    </location>
</feature>
<sequence>MGFWNQLRLLLWKNFTLRRRQPLRVVVEIVWPLCLFLILVAVRMRPDLKQNRPECHYDGKAMPSAGTLSFVQTYMCTFNNDCNQKVTEDELPGQVPTFNGSLLSLAISDLQTILGNNTDRQELTRLIEDFENFQRLYNIIANGSSVGGLNISGFFVDPEGIRGQIVSQNISLTPEALDTLFNASLAVNKIFLGNNWRNATEFVLEFINTTAGNLTFTNRTLTDLRERVCDEDDLLRFFNFPNATQAQDLQAQLCNLTVQQGLELYDDFRTNFDQAAALKELQDYVFSNTGTTPNVDLQLIETIGRIASDINQLQSVRLLNGELSDQFQELMNYYNNVTGQRNSSNDLGRLFCGRDKSILNLGLGEADTLEKQEEDQNQGRLESRKSEDQLDGVSGTCQDIFGALDRTPYTRIIWRQIKPIVLGVIPYAPDTPATRRIIKEANRTFESLGAVVDLTDQWLNVLSPALYNYLETSPNIEFLRTFTSGGNCKYVVELINRYRQDTGFLQILGLPNIPNIPQINASFCDFLSGFLSNNETASYDWKDAIKNVNYVANLTREYSGCFRFNKFQPYATEADLLGKSLPLIQNNTFWAGIVFEDMDPTSQSSDLPNFIKYKIRMNPDYVDSTKKLRSKYWRPGPRGRSVIDTKYTTYGFAYLQDMVDHSIIRLQANITQEEGVVVQQFPYPCWIYDRFVFAISRSLPLFMVISWIYSVAMIVKGIVYEKEMRLKEVMKIMGLGNGVHWLAWFINALILMVITIILFCIILKGGKVLEYSDPSVIFVFMLAFTVSTISQCFLISVFFSRANLAAVCGGFIYFILYLPYTQLVQFEEYTSTSLKMLSCLSSNIAFGFGCSYLSRYEEQAIGAQWSNIADSPVPEDTFSLLKCIGMMIIDAIIYLSFTWYIEAVFPGQYGMPRKWYFPIQKAYWCGYKADGSSGNRVDMECDLNEIYKDNQNMEDEPKDHTVGVAVRNLRKVYNTGKKLAVDGLTINFYEGQITSFLGHNGAGKTTTMSILTGLFPPTSGTAYIYGKDIQTDTDEIRRSLGMCPQHNVLFDLLTVEEHIWFYASLKGMTKKEVKEEMNKMIKDVGLPHKRKEQSRNLSGGMKRKLSVAIAFVGGSRTVILDEPTAGVDPYARRSIWELLLKLRKGRTIILSTHHMDEADVLGDRIAIISHGRLCSIGSGLYLKNRFGSGYYLTLVRSETGGASASAVDLNEKETKKPFLLSELYDETLLGDRPSTAGSTRTTVDVKPAFDDEGYEDCSNGSDSPPLTAENMIPGFSITRLKAFIDKFVPEARLVEDNSMEVCFQMPEAAAKSGQMTAMFAELEKVHDILGISSYGVSDTSLEEVFLRVTEDNDITEDEEKKRNKLEEISENGRYPRPVSRLSFRSKNRPRVDTQELLTDNDDSVSMGSSVTGSRDDLNFSGAGTAHLQGKKLIPRQIISLLLKRLHHVRRSKKGFISEFLLPAGFVCLAMVFALIQPALVDMPPLELHPWHYEPSKGDSSLYSFYSNDNPMKGRATVLEQTLLQSGTFHGARCLDPSVYNISDHPCLGSGAPGFSAQPYTTGNTSIDSPACSCDSGFQRCPAGAGGPEPAQRYIPVNDNLYNVTGRNISDWLVKTMETYMMRRFGGFSFGEENILSVVNSSQIADAIDDLTSAFNNGTSVIPERFTNDFKELLEYAITEDNARVWFNNKGWISIVAYMNSLNNVILRSYIPAAQQSRYGIATVNHPMNFTQQQLDEESLYNSAVDVVVAICVIFAMSFVPASFVLFLIEERVSNSKHLQFVSGINPAIYWITNFFWDMINYIIPAALCIFIFLAFGKDAYVSTTNAPCLVALLFLYGWAITPMMYPFSRLFSVPSSAFVALSCVNTFLGTVSTIATFILELLERDDPDLAEINKILKSVFLMLPHYCLGRGLIDMASYQLQADLISRYGETLEYNIFEWKIVGRNLFSMFMLGIFFFTLNILIEYKFFIKWRCASRGIKFRSQEDEDIDVAKERRRVLSGSADSDVLRLENLTKVYWAPGKKGRMAAVDHLCVGVPKGQCFGLLGVNGAGKTTTFKMLTGDVEVSQGDAHINGFGIKSDMVKVQQYMGYCPQFDALDPLLTGREHLEFYARIRGIPWDDIKSVADWAIQKLGLTMYADKISSSYSGGNKRKLSTAIALIGNPPIIFLDEPTTGMDPKARRFLWNCINSIVKAGRSVILTSHSMEECEALCGRLAIMVNGTFKCLGSIQHLKNRFGDGYTIILRVSGQNPDMEPVKHFISKRFPSSVLREQHHNMLQYQMASDNLSLAQLFAAMEEGKKRLHVEDYSVSQTTLDQVFINFAKNQTDLLDDEIDDVPEDLKDRVQRAEAPAHTGTAAESEYGDEESMAGSTAALVRPSSVRRPHGAQVLDVTNNSNVPPPPPSEADSVSMSSSAFGSNIELIRKGSRTSQNARGGIADVSIA</sequence>
<evidence type="ECO:0000259" key="12">
    <source>
        <dbReference type="PROSITE" id="PS50893"/>
    </source>
</evidence>
<dbReference type="GO" id="GO:0016020">
    <property type="term" value="C:membrane"/>
    <property type="evidence" value="ECO:0007669"/>
    <property type="project" value="UniProtKB-SubCell"/>
</dbReference>
<comment type="subcellular location">
    <subcellularLocation>
        <location evidence="1">Membrane</location>
        <topology evidence="1">Multi-pass membrane protein</topology>
    </subcellularLocation>
</comment>
<dbReference type="Pfam" id="PF12698">
    <property type="entry name" value="ABC2_membrane_3"/>
    <property type="match status" value="2"/>
</dbReference>
<protein>
    <recommendedName>
        <fullName evidence="12">ABC transporter domain-containing protein</fullName>
    </recommendedName>
</protein>
<gene>
    <name evidence="13" type="ORF">V1264_023865</name>
</gene>
<dbReference type="Pfam" id="PF00005">
    <property type="entry name" value="ABC_tran"/>
    <property type="match status" value="2"/>
</dbReference>
<feature type="transmembrane region" description="Helical" evidence="11">
    <location>
        <begin position="1459"/>
        <end position="1479"/>
    </location>
</feature>
<keyword evidence="6" id="KW-0547">Nucleotide-binding</keyword>
<feature type="transmembrane region" description="Helical" evidence="11">
    <location>
        <begin position="1824"/>
        <end position="1845"/>
    </location>
</feature>
<evidence type="ECO:0000256" key="10">
    <source>
        <dbReference type="SAM" id="MobiDB-lite"/>
    </source>
</evidence>
<evidence type="ECO:0000313" key="14">
    <source>
        <dbReference type="Proteomes" id="UP001374579"/>
    </source>
</evidence>
<dbReference type="PROSITE" id="PS00211">
    <property type="entry name" value="ABC_TRANSPORTER_1"/>
    <property type="match status" value="1"/>
</dbReference>
<dbReference type="GO" id="GO:0140359">
    <property type="term" value="F:ABC-type transporter activity"/>
    <property type="evidence" value="ECO:0007669"/>
    <property type="project" value="InterPro"/>
</dbReference>
<evidence type="ECO:0000256" key="2">
    <source>
        <dbReference type="ARBA" id="ARBA00008869"/>
    </source>
</evidence>
<feature type="transmembrane region" description="Helical" evidence="11">
    <location>
        <begin position="1746"/>
        <end position="1768"/>
    </location>
</feature>
<dbReference type="EMBL" id="JBAMIC010000011">
    <property type="protein sequence ID" value="KAK7101016.1"/>
    <property type="molecule type" value="Genomic_DNA"/>
</dbReference>
<feature type="transmembrane region" description="Helical" evidence="11">
    <location>
        <begin position="21"/>
        <end position="42"/>
    </location>
</feature>
<comment type="caution">
    <text evidence="13">The sequence shown here is derived from an EMBL/GenBank/DDBJ whole genome shotgun (WGS) entry which is preliminary data.</text>
</comment>
<dbReference type="Proteomes" id="UP001374579">
    <property type="component" value="Unassembled WGS sequence"/>
</dbReference>
<dbReference type="InterPro" id="IPR026082">
    <property type="entry name" value="ABCA"/>
</dbReference>
<dbReference type="InterPro" id="IPR056264">
    <property type="entry name" value="R2_ABCA1-4-like"/>
</dbReference>
<dbReference type="GO" id="GO:0005524">
    <property type="term" value="F:ATP binding"/>
    <property type="evidence" value="ECO:0007669"/>
    <property type="project" value="UniProtKB-KW"/>
</dbReference>
<dbReference type="SUPFAM" id="SSF52540">
    <property type="entry name" value="P-loop containing nucleoside triphosphate hydrolases"/>
    <property type="match status" value="2"/>
</dbReference>
<proteinExistence type="inferred from homology"/>
<keyword evidence="4 11" id="KW-0812">Transmembrane</keyword>
<keyword evidence="8 11" id="KW-1133">Transmembrane helix</keyword>
<evidence type="ECO:0000256" key="9">
    <source>
        <dbReference type="ARBA" id="ARBA00023136"/>
    </source>
</evidence>
<reference evidence="13 14" key="1">
    <citation type="submission" date="2024-02" db="EMBL/GenBank/DDBJ databases">
        <title>Chromosome-scale genome assembly of the rough periwinkle Littorina saxatilis.</title>
        <authorList>
            <person name="De Jode A."/>
            <person name="Faria R."/>
            <person name="Formenti G."/>
            <person name="Sims Y."/>
            <person name="Smith T.P."/>
            <person name="Tracey A."/>
            <person name="Wood J.M.D."/>
            <person name="Zagrodzka Z.B."/>
            <person name="Johannesson K."/>
            <person name="Butlin R.K."/>
            <person name="Leder E.H."/>
        </authorList>
    </citation>
    <scope>NUCLEOTIDE SEQUENCE [LARGE SCALE GENOMIC DNA]</scope>
    <source>
        <strain evidence="13">Snail1</strain>
        <tissue evidence="13">Muscle</tissue>
    </source>
</reference>
<dbReference type="PROSITE" id="PS50893">
    <property type="entry name" value="ABC_TRANSPORTER_2"/>
    <property type="match status" value="2"/>
</dbReference>
<keyword evidence="5" id="KW-0677">Repeat</keyword>
<dbReference type="Pfam" id="PF23321">
    <property type="entry name" value="R1_ABCA1"/>
    <property type="match status" value="1"/>
</dbReference>
<feature type="compositionally biased region" description="Low complexity" evidence="10">
    <location>
        <begin position="2402"/>
        <end position="2415"/>
    </location>
</feature>
<evidence type="ECO:0000313" key="13">
    <source>
        <dbReference type="EMBL" id="KAK7101016.1"/>
    </source>
</evidence>
<feature type="transmembrane region" description="Helical" evidence="11">
    <location>
        <begin position="776"/>
        <end position="795"/>
    </location>
</feature>
<feature type="domain" description="ABC transporter" evidence="12">
    <location>
        <begin position="964"/>
        <end position="1195"/>
    </location>
</feature>
<dbReference type="InterPro" id="IPR017871">
    <property type="entry name" value="ABC_transporter-like_CS"/>
</dbReference>
<feature type="region of interest" description="Disordered" evidence="10">
    <location>
        <begin position="2342"/>
        <end position="2440"/>
    </location>
</feature>
<dbReference type="InterPro" id="IPR027417">
    <property type="entry name" value="P-loop_NTPase"/>
</dbReference>
<dbReference type="FunFam" id="3.40.50.300:FF:000264">
    <property type="entry name" value="ATP-binding cassette, sub-family A (ABC1), member 1"/>
    <property type="match status" value="1"/>
</dbReference>
<organism evidence="13 14">
    <name type="scientific">Littorina saxatilis</name>
    <dbReference type="NCBI Taxonomy" id="31220"/>
    <lineage>
        <taxon>Eukaryota</taxon>
        <taxon>Metazoa</taxon>
        <taxon>Spiralia</taxon>
        <taxon>Lophotrochozoa</taxon>
        <taxon>Mollusca</taxon>
        <taxon>Gastropoda</taxon>
        <taxon>Caenogastropoda</taxon>
        <taxon>Littorinimorpha</taxon>
        <taxon>Littorinoidea</taxon>
        <taxon>Littorinidae</taxon>
        <taxon>Littorina</taxon>
    </lineage>
</organism>
<keyword evidence="7" id="KW-0067">ATP-binding</keyword>
<accession>A0AAN9B9E5</accession>
<dbReference type="InterPro" id="IPR003593">
    <property type="entry name" value="AAA+_ATPase"/>
</dbReference>
<feature type="transmembrane region" description="Helical" evidence="11">
    <location>
        <begin position="1946"/>
        <end position="1963"/>
    </location>
</feature>
<evidence type="ECO:0000256" key="3">
    <source>
        <dbReference type="ARBA" id="ARBA00022448"/>
    </source>
</evidence>
<keyword evidence="9 11" id="KW-0472">Membrane</keyword>
<feature type="region of interest" description="Disordered" evidence="10">
    <location>
        <begin position="1355"/>
        <end position="1411"/>
    </location>
</feature>
<evidence type="ECO:0000256" key="11">
    <source>
        <dbReference type="SAM" id="Phobius"/>
    </source>
</evidence>
<keyword evidence="14" id="KW-1185">Reference proteome</keyword>
<feature type="transmembrane region" description="Helical" evidence="11">
    <location>
        <begin position="741"/>
        <end position="764"/>
    </location>
</feature>
<comment type="similarity">
    <text evidence="2">Belongs to the ABC transporter superfamily. ABCA family.</text>
</comment>
<feature type="transmembrane region" description="Helical" evidence="11">
    <location>
        <begin position="1857"/>
        <end position="1879"/>
    </location>
</feature>
<evidence type="ECO:0000256" key="4">
    <source>
        <dbReference type="ARBA" id="ARBA00022692"/>
    </source>
</evidence>
<evidence type="ECO:0000256" key="6">
    <source>
        <dbReference type="ARBA" id="ARBA00022741"/>
    </source>
</evidence>
<dbReference type="PANTHER" id="PTHR19229">
    <property type="entry name" value="ATP-BINDING CASSETTE TRANSPORTER SUBFAMILY A ABCA"/>
    <property type="match status" value="1"/>
</dbReference>
<evidence type="ECO:0000256" key="1">
    <source>
        <dbReference type="ARBA" id="ARBA00004141"/>
    </source>
</evidence>
<evidence type="ECO:0000256" key="7">
    <source>
        <dbReference type="ARBA" id="ARBA00022840"/>
    </source>
</evidence>
<name>A0AAN9B9E5_9CAEN</name>
<dbReference type="PANTHER" id="PTHR19229:SF36">
    <property type="entry name" value="ATP-BINDING CASSETTE SUB-FAMILY A MEMBER 2"/>
    <property type="match status" value="1"/>
</dbReference>
<dbReference type="SMART" id="SM00382">
    <property type="entry name" value="AAA"/>
    <property type="match status" value="2"/>
</dbReference>
<keyword evidence="3" id="KW-0813">Transport</keyword>
<feature type="domain" description="ABC transporter" evidence="12">
    <location>
        <begin position="2007"/>
        <end position="2243"/>
    </location>
</feature>
<dbReference type="FunFam" id="3.40.50.300:FF:000327">
    <property type="entry name" value="ATP-binding cassette sub-family A member 3"/>
    <property type="match status" value="1"/>
</dbReference>
<feature type="transmembrane region" description="Helical" evidence="11">
    <location>
        <begin position="699"/>
        <end position="720"/>
    </location>
</feature>
<dbReference type="InterPro" id="IPR003439">
    <property type="entry name" value="ABC_transporter-like_ATP-bd"/>
</dbReference>
<evidence type="ECO:0000256" key="5">
    <source>
        <dbReference type="ARBA" id="ARBA00022737"/>
    </source>
</evidence>
<dbReference type="CDD" id="cd03263">
    <property type="entry name" value="ABC_subfamily_A"/>
    <property type="match status" value="2"/>
</dbReference>
<feature type="region of interest" description="Disordered" evidence="10">
    <location>
        <begin position="370"/>
        <end position="393"/>
    </location>
</feature>
<dbReference type="GO" id="GO:0005319">
    <property type="term" value="F:lipid transporter activity"/>
    <property type="evidence" value="ECO:0007669"/>
    <property type="project" value="TreeGrafter"/>
</dbReference>
<dbReference type="Gene3D" id="3.40.50.300">
    <property type="entry name" value="P-loop containing nucleotide triphosphate hydrolases"/>
    <property type="match status" value="2"/>
</dbReference>
<feature type="transmembrane region" description="Helical" evidence="11">
    <location>
        <begin position="802"/>
        <end position="820"/>
    </location>
</feature>
<dbReference type="GO" id="GO:0016887">
    <property type="term" value="F:ATP hydrolysis activity"/>
    <property type="evidence" value="ECO:0007669"/>
    <property type="project" value="InterPro"/>
</dbReference>
<dbReference type="InterPro" id="IPR013525">
    <property type="entry name" value="ABC2_TM"/>
</dbReference>
<evidence type="ECO:0000256" key="8">
    <source>
        <dbReference type="ARBA" id="ARBA00022989"/>
    </source>
</evidence>
<feature type="compositionally biased region" description="Basic and acidic residues" evidence="10">
    <location>
        <begin position="1358"/>
        <end position="1367"/>
    </location>
</feature>